<accession>A0AAE0EEL9</accession>
<dbReference type="PANTHER" id="PTHR47718:SF2">
    <property type="entry name" value="PROTEIN FAR1-RELATED SEQUENCE 5-LIKE"/>
    <property type="match status" value="1"/>
</dbReference>
<organism evidence="3 4">
    <name type="scientific">Dipteronia sinensis</name>
    <dbReference type="NCBI Taxonomy" id="43782"/>
    <lineage>
        <taxon>Eukaryota</taxon>
        <taxon>Viridiplantae</taxon>
        <taxon>Streptophyta</taxon>
        <taxon>Embryophyta</taxon>
        <taxon>Tracheophyta</taxon>
        <taxon>Spermatophyta</taxon>
        <taxon>Magnoliopsida</taxon>
        <taxon>eudicotyledons</taxon>
        <taxon>Gunneridae</taxon>
        <taxon>Pentapetalae</taxon>
        <taxon>rosids</taxon>
        <taxon>malvids</taxon>
        <taxon>Sapindales</taxon>
        <taxon>Sapindaceae</taxon>
        <taxon>Hippocastanoideae</taxon>
        <taxon>Acereae</taxon>
        <taxon>Dipteronia</taxon>
    </lineage>
</organism>
<dbReference type="EMBL" id="JANJYJ010000002">
    <property type="protein sequence ID" value="KAK3225264.1"/>
    <property type="molecule type" value="Genomic_DNA"/>
</dbReference>
<evidence type="ECO:0000259" key="2">
    <source>
        <dbReference type="Pfam" id="PF10551"/>
    </source>
</evidence>
<feature type="coiled-coil region" evidence="1">
    <location>
        <begin position="173"/>
        <end position="200"/>
    </location>
</feature>
<evidence type="ECO:0000313" key="3">
    <source>
        <dbReference type="EMBL" id="KAK3225264.1"/>
    </source>
</evidence>
<evidence type="ECO:0000256" key="1">
    <source>
        <dbReference type="SAM" id="Coils"/>
    </source>
</evidence>
<comment type="caution">
    <text evidence="3">The sequence shown here is derived from an EMBL/GenBank/DDBJ whole genome shotgun (WGS) entry which is preliminary data.</text>
</comment>
<dbReference type="InterPro" id="IPR018289">
    <property type="entry name" value="MULE_transposase_dom"/>
</dbReference>
<name>A0AAE0EEL9_9ROSI</name>
<dbReference type="Pfam" id="PF10551">
    <property type="entry name" value="MULE"/>
    <property type="match status" value="1"/>
</dbReference>
<keyword evidence="4" id="KW-1185">Reference proteome</keyword>
<reference evidence="3" key="1">
    <citation type="journal article" date="2023" name="Plant J.">
        <title>Genome sequences and population genomics provide insights into the demographic history, inbreeding, and mutation load of two 'living fossil' tree species of Dipteronia.</title>
        <authorList>
            <person name="Feng Y."/>
            <person name="Comes H.P."/>
            <person name="Chen J."/>
            <person name="Zhu S."/>
            <person name="Lu R."/>
            <person name="Zhang X."/>
            <person name="Li P."/>
            <person name="Qiu J."/>
            <person name="Olsen K.M."/>
            <person name="Qiu Y."/>
        </authorList>
    </citation>
    <scope>NUCLEOTIDE SEQUENCE</scope>
    <source>
        <strain evidence="3">NBL</strain>
    </source>
</reference>
<evidence type="ECO:0000313" key="4">
    <source>
        <dbReference type="Proteomes" id="UP001281410"/>
    </source>
</evidence>
<protein>
    <recommendedName>
        <fullName evidence="2">MULE transposase domain-containing protein</fullName>
    </recommendedName>
</protein>
<dbReference type="AlphaFoldDB" id="A0AAE0EEL9"/>
<proteinExistence type="predicted"/>
<gene>
    <name evidence="3" type="ORF">Dsin_005126</name>
</gene>
<feature type="domain" description="MULE transposase" evidence="2">
    <location>
        <begin position="122"/>
        <end position="173"/>
    </location>
</feature>
<sequence>MPACAHMLPSQRTLSSSQAIEVDLAEEFGIPLKSLYELLGRQVGGRESLGYVKGDQKNYLRSKRQKKLAYGEAGCLLKYVSNQTLKNPSIFYVVQLDNEEHITNIFWEDAEMIMDYGHFGNVVSFDTTYKTNKENRPFGVFVGLNHHRETVIFVASLIILSGASEKEKTYNLANAYESNLAKLVEDILRLEMDYKIHEKEVEYQDVDVEVEYNQDYNLVKAKGLKKKGTSRGQRRFRVPNVQLQGYNMSNPNLVPWNPLEQT</sequence>
<dbReference type="PANTHER" id="PTHR47718">
    <property type="entry name" value="OS01G0519700 PROTEIN"/>
    <property type="match status" value="1"/>
</dbReference>
<keyword evidence="1" id="KW-0175">Coiled coil</keyword>
<dbReference type="Proteomes" id="UP001281410">
    <property type="component" value="Unassembled WGS sequence"/>
</dbReference>